<dbReference type="PANTHER" id="PTHR38340:SF1">
    <property type="entry name" value="S-LAYER PROTEIN"/>
    <property type="match status" value="1"/>
</dbReference>
<evidence type="ECO:0000256" key="3">
    <source>
        <dbReference type="ARBA" id="ARBA00009490"/>
    </source>
</evidence>
<evidence type="ECO:0000256" key="9">
    <source>
        <dbReference type="ARBA" id="ARBA00022833"/>
    </source>
</evidence>
<dbReference type="Proteomes" id="UP000256845">
    <property type="component" value="Unassembled WGS sequence"/>
</dbReference>
<keyword evidence="12" id="KW-1185">Reference proteome</keyword>
<dbReference type="InterPro" id="IPR011049">
    <property type="entry name" value="Serralysin-like_metalloprot_C"/>
</dbReference>
<dbReference type="InterPro" id="IPR050557">
    <property type="entry name" value="RTX_toxin/Mannuronan_C5-epim"/>
</dbReference>
<evidence type="ECO:0000256" key="2">
    <source>
        <dbReference type="ARBA" id="ARBA00004613"/>
    </source>
</evidence>
<comment type="caution">
    <text evidence="11">The sequence shown here is derived from an EMBL/GenBank/DDBJ whole genome shotgun (WGS) entry which is preliminary data.</text>
</comment>
<dbReference type="SMART" id="SM00235">
    <property type="entry name" value="ZnMc"/>
    <property type="match status" value="1"/>
</dbReference>
<organism evidence="11 12">
    <name type="scientific">Aestuariispira insulae</name>
    <dbReference type="NCBI Taxonomy" id="1461337"/>
    <lineage>
        <taxon>Bacteria</taxon>
        <taxon>Pseudomonadati</taxon>
        <taxon>Pseudomonadota</taxon>
        <taxon>Alphaproteobacteria</taxon>
        <taxon>Rhodospirillales</taxon>
        <taxon>Kiloniellaceae</taxon>
        <taxon>Aestuariispira</taxon>
    </lineage>
</organism>
<keyword evidence="8" id="KW-0378">Hydrolase</keyword>
<dbReference type="CDD" id="cd04277">
    <property type="entry name" value="ZnMc_serralysin_like"/>
    <property type="match status" value="1"/>
</dbReference>
<evidence type="ECO:0000256" key="4">
    <source>
        <dbReference type="ARBA" id="ARBA00022525"/>
    </source>
</evidence>
<dbReference type="SUPFAM" id="SSF51120">
    <property type="entry name" value="beta-Roll"/>
    <property type="match status" value="2"/>
</dbReference>
<feature type="domain" description="Peptidase metallopeptidase" evidence="10">
    <location>
        <begin position="21"/>
        <end position="222"/>
    </location>
</feature>
<dbReference type="PROSITE" id="PS00330">
    <property type="entry name" value="HEMOLYSIN_CALCIUM"/>
    <property type="match status" value="3"/>
</dbReference>
<dbReference type="InterPro" id="IPR001343">
    <property type="entry name" value="Hemolysn_Ca-bd"/>
</dbReference>
<dbReference type="GO" id="GO:0005615">
    <property type="term" value="C:extracellular space"/>
    <property type="evidence" value="ECO:0007669"/>
    <property type="project" value="InterPro"/>
</dbReference>
<evidence type="ECO:0000256" key="1">
    <source>
        <dbReference type="ARBA" id="ARBA00001913"/>
    </source>
</evidence>
<dbReference type="AlphaFoldDB" id="A0A3D9HRK9"/>
<evidence type="ECO:0000256" key="6">
    <source>
        <dbReference type="ARBA" id="ARBA00022723"/>
    </source>
</evidence>
<evidence type="ECO:0000256" key="5">
    <source>
        <dbReference type="ARBA" id="ARBA00022670"/>
    </source>
</evidence>
<dbReference type="Gene3D" id="2.150.10.10">
    <property type="entry name" value="Serralysin-like metalloprotease, C-terminal"/>
    <property type="match status" value="2"/>
</dbReference>
<name>A0A3D9HRK9_9PROT</name>
<keyword evidence="9" id="KW-0862">Zinc</keyword>
<dbReference type="GO" id="GO:0006508">
    <property type="term" value="P:proteolysis"/>
    <property type="evidence" value="ECO:0007669"/>
    <property type="project" value="UniProtKB-KW"/>
</dbReference>
<dbReference type="InterPro" id="IPR013858">
    <property type="entry name" value="Peptidase_M10B_C"/>
</dbReference>
<keyword evidence="4" id="KW-0964">Secreted</keyword>
<dbReference type="RefSeq" id="WP_115935690.1">
    <property type="nucleotide sequence ID" value="NZ_QRDW01000002.1"/>
</dbReference>
<comment type="cofactor">
    <cofactor evidence="1">
        <name>Ca(2+)</name>
        <dbReference type="ChEBI" id="CHEBI:29108"/>
    </cofactor>
</comment>
<evidence type="ECO:0000256" key="8">
    <source>
        <dbReference type="ARBA" id="ARBA00022801"/>
    </source>
</evidence>
<dbReference type="PANTHER" id="PTHR38340">
    <property type="entry name" value="S-LAYER PROTEIN"/>
    <property type="match status" value="1"/>
</dbReference>
<keyword evidence="7" id="KW-0677">Repeat</keyword>
<dbReference type="GO" id="GO:0005509">
    <property type="term" value="F:calcium ion binding"/>
    <property type="evidence" value="ECO:0007669"/>
    <property type="project" value="InterPro"/>
</dbReference>
<dbReference type="OrthoDB" id="223957at2"/>
<dbReference type="Pfam" id="PF08548">
    <property type="entry name" value="Peptidase_M10_C"/>
    <property type="match status" value="1"/>
</dbReference>
<accession>A0A3D9HRK9</accession>
<dbReference type="GO" id="GO:0004222">
    <property type="term" value="F:metalloendopeptidase activity"/>
    <property type="evidence" value="ECO:0007669"/>
    <property type="project" value="InterPro"/>
</dbReference>
<dbReference type="Pfam" id="PF00353">
    <property type="entry name" value="HemolysinCabind"/>
    <property type="match status" value="2"/>
</dbReference>
<dbReference type="SUPFAM" id="SSF55486">
    <property type="entry name" value="Metalloproteases ('zincins'), catalytic domain"/>
    <property type="match status" value="1"/>
</dbReference>
<gene>
    <name evidence="11" type="ORF">DFP90_102155</name>
</gene>
<evidence type="ECO:0000259" key="10">
    <source>
        <dbReference type="SMART" id="SM00235"/>
    </source>
</evidence>
<dbReference type="InterPro" id="IPR018511">
    <property type="entry name" value="Hemolysin-typ_Ca-bd_CS"/>
</dbReference>
<dbReference type="InterPro" id="IPR024079">
    <property type="entry name" value="MetalloPept_cat_dom_sf"/>
</dbReference>
<dbReference type="PRINTS" id="PR00313">
    <property type="entry name" value="CABNDNGRPT"/>
</dbReference>
<dbReference type="InterPro" id="IPR034033">
    <property type="entry name" value="Serralysin-like"/>
</dbReference>
<dbReference type="GO" id="GO:0031012">
    <property type="term" value="C:extracellular matrix"/>
    <property type="evidence" value="ECO:0007669"/>
    <property type="project" value="InterPro"/>
</dbReference>
<dbReference type="InterPro" id="IPR006026">
    <property type="entry name" value="Peptidase_Metallo"/>
</dbReference>
<dbReference type="EMBL" id="QRDW01000002">
    <property type="protein sequence ID" value="RED52137.1"/>
    <property type="molecule type" value="Genomic_DNA"/>
</dbReference>
<keyword evidence="5" id="KW-0645">Protease</keyword>
<evidence type="ECO:0000313" key="11">
    <source>
        <dbReference type="EMBL" id="RED52137.1"/>
    </source>
</evidence>
<proteinExistence type="inferred from homology"/>
<protein>
    <submittedName>
        <fullName evidence="11">Hemolysin type calcium-binding protein</fullName>
    </submittedName>
</protein>
<comment type="similarity">
    <text evidence="3">Belongs to the peptidase M10B family.</text>
</comment>
<reference evidence="11 12" key="1">
    <citation type="submission" date="2018-07" db="EMBL/GenBank/DDBJ databases">
        <title>Genomic Encyclopedia of Type Strains, Phase III (KMG-III): the genomes of soil and plant-associated and newly described type strains.</title>
        <authorList>
            <person name="Whitman W."/>
        </authorList>
    </citation>
    <scope>NUCLEOTIDE SEQUENCE [LARGE SCALE GENOMIC DNA]</scope>
    <source>
        <strain evidence="11 12">CECT 8488</strain>
    </source>
</reference>
<dbReference type="Pfam" id="PF00413">
    <property type="entry name" value="Peptidase_M10"/>
    <property type="match status" value="1"/>
</dbReference>
<comment type="subcellular location">
    <subcellularLocation>
        <location evidence="2">Secreted</location>
    </subcellularLocation>
</comment>
<dbReference type="InterPro" id="IPR001818">
    <property type="entry name" value="Pept_M10_metallopeptidase"/>
</dbReference>
<sequence length="495" mass="52234">MATAPQDRLDAVTNPDNLKWGRRRIGSGATVTYSFLSSIPGYYDDLIPLGAEDPSNNFSAFTTAQRDAVRDILQMYSEIANITFIEDSTGVGDMTFGNHSMGEGVGAYAYYPSLERKYDPQIAPLSGDIWVNADREANFTPVEGEWSHLTLIHEIGHALGLKHPGDYNAGGGGTPGPYLPENEDSHQYSVMSYHSHPEYGRDESPVTPMLYDIAAIQRLYGANMTTRTGNDTYSFSTETELKAIWDAGGWDTFDASNHSQSVQINLGDGQFSSIGGINNIAIAYGATIEAARGGSGDDTLTGNDVDNDLFGGAGNDTLYGNDGVDWLYGEDGDDILYGGAGNDDLYGGNGNDTLVGGDGADYLDGGAGNDIYEYGNLSSGSSVTIVDSEGFDRVIVTDSGDSLMAGLDDGALEFTFSNGSTLSLDSAIEEVQIDTNRNGEAGFYLLSSENISLLVQAISGFGAAGAVSSAMATGMQAASGAHEVILASSWHSRAA</sequence>
<dbReference type="Gene3D" id="3.40.390.10">
    <property type="entry name" value="Collagenase (Catalytic Domain)"/>
    <property type="match status" value="1"/>
</dbReference>
<keyword evidence="6" id="KW-0479">Metal-binding</keyword>
<evidence type="ECO:0000313" key="12">
    <source>
        <dbReference type="Proteomes" id="UP000256845"/>
    </source>
</evidence>
<dbReference type="GO" id="GO:0008270">
    <property type="term" value="F:zinc ion binding"/>
    <property type="evidence" value="ECO:0007669"/>
    <property type="project" value="InterPro"/>
</dbReference>
<evidence type="ECO:0000256" key="7">
    <source>
        <dbReference type="ARBA" id="ARBA00022737"/>
    </source>
</evidence>